<keyword evidence="1" id="KW-0639">Primosome</keyword>
<reference evidence="5 6" key="1">
    <citation type="submission" date="2024-02" db="EMBL/GenBank/DDBJ databases">
        <title>Bacteria isolated from the canopy kelp, Nereocystis luetkeana.</title>
        <authorList>
            <person name="Pfister C.A."/>
            <person name="Younker I.T."/>
            <person name="Light S.H."/>
        </authorList>
    </citation>
    <scope>NUCLEOTIDE SEQUENCE [LARGE SCALE GENOMIC DNA]</scope>
    <source>
        <strain evidence="5 6">TI.1.05</strain>
    </source>
</reference>
<evidence type="ECO:0000313" key="5">
    <source>
        <dbReference type="EMBL" id="MEL0631062.1"/>
    </source>
</evidence>
<dbReference type="Proteomes" id="UP001369082">
    <property type="component" value="Unassembled WGS sequence"/>
</dbReference>
<feature type="non-terminal residue" evidence="5">
    <location>
        <position position="1"/>
    </location>
</feature>
<evidence type="ECO:0000256" key="1">
    <source>
        <dbReference type="ARBA" id="ARBA00022515"/>
    </source>
</evidence>
<dbReference type="InterPro" id="IPR016136">
    <property type="entry name" value="DNA_helicase_N/primase_C"/>
</dbReference>
<evidence type="ECO:0000256" key="2">
    <source>
        <dbReference type="ARBA" id="ARBA00022705"/>
    </source>
</evidence>
<evidence type="ECO:0000313" key="6">
    <source>
        <dbReference type="Proteomes" id="UP001369082"/>
    </source>
</evidence>
<dbReference type="RefSeq" id="WP_341599185.1">
    <property type="nucleotide sequence ID" value="NZ_JBAKAZ010000411.1"/>
</dbReference>
<evidence type="ECO:0000256" key="3">
    <source>
        <dbReference type="ARBA" id="ARBA00023125"/>
    </source>
</evidence>
<dbReference type="PANTHER" id="PTHR30153:SF2">
    <property type="entry name" value="REPLICATIVE DNA HELICASE"/>
    <property type="match status" value="1"/>
</dbReference>
<dbReference type="InterPro" id="IPR036185">
    <property type="entry name" value="DNA_heli_DnaB-like_N_sf"/>
</dbReference>
<dbReference type="SUPFAM" id="SSF48024">
    <property type="entry name" value="N-terminal domain of DnaB helicase"/>
    <property type="match status" value="1"/>
</dbReference>
<keyword evidence="3" id="KW-0238">DNA-binding</keyword>
<name>A0ABU9GUR3_9GAMM</name>
<sequence length="71" mass="8218">NSPIKTVHHSFEAEQAVIGFLLLDNDTWSDVSERVEDRDFYTRAHRLFFSTIEKLSSNHVPDDIVTLSEKL</sequence>
<gene>
    <name evidence="5" type="ORF">V6256_15975</name>
</gene>
<keyword evidence="2" id="KW-0235">DNA replication</keyword>
<keyword evidence="6" id="KW-1185">Reference proteome</keyword>
<dbReference type="EMBL" id="JBAKAZ010000411">
    <property type="protein sequence ID" value="MEL0631062.1"/>
    <property type="molecule type" value="Genomic_DNA"/>
</dbReference>
<dbReference type="PANTHER" id="PTHR30153">
    <property type="entry name" value="REPLICATIVE DNA HELICASE DNAB"/>
    <property type="match status" value="1"/>
</dbReference>
<comment type="caution">
    <text evidence="5">The sequence shown here is derived from an EMBL/GenBank/DDBJ whole genome shotgun (WGS) entry which is preliminary data.</text>
</comment>
<organism evidence="5 6">
    <name type="scientific">Psychromonas aquatilis</name>
    <dbReference type="NCBI Taxonomy" id="2005072"/>
    <lineage>
        <taxon>Bacteria</taxon>
        <taxon>Pseudomonadati</taxon>
        <taxon>Pseudomonadota</taxon>
        <taxon>Gammaproteobacteria</taxon>
        <taxon>Alteromonadales</taxon>
        <taxon>Psychromonadaceae</taxon>
        <taxon>Psychromonas</taxon>
    </lineage>
</organism>
<accession>A0ABU9GUR3</accession>
<protein>
    <submittedName>
        <fullName evidence="5">DnaB-like helicase N-terminal domain-containing protein</fullName>
    </submittedName>
</protein>
<dbReference type="InterPro" id="IPR007693">
    <property type="entry name" value="DNA_helicase_DnaB-like_N"/>
</dbReference>
<proteinExistence type="predicted"/>
<feature type="domain" description="DNA helicase DnaB-like N-terminal" evidence="4">
    <location>
        <begin position="8"/>
        <end position="71"/>
    </location>
</feature>
<dbReference type="Gene3D" id="1.10.860.10">
    <property type="entry name" value="DNAb Helicase, Chain A"/>
    <property type="match status" value="1"/>
</dbReference>
<dbReference type="Pfam" id="PF00772">
    <property type="entry name" value="DnaB"/>
    <property type="match status" value="1"/>
</dbReference>
<feature type="non-terminal residue" evidence="5">
    <location>
        <position position="71"/>
    </location>
</feature>
<evidence type="ECO:0000259" key="4">
    <source>
        <dbReference type="Pfam" id="PF00772"/>
    </source>
</evidence>